<gene>
    <name evidence="1" type="ORF">RF11_01152</name>
</gene>
<evidence type="ECO:0000313" key="1">
    <source>
        <dbReference type="EMBL" id="KII64346.1"/>
    </source>
</evidence>
<sequence length="150" mass="17914">MAGYYFVAPKCRKLSVFRKYLGIYHLQFDIDLQPYRYQRSLHLKTNLIPNGSRKKEKLQEMRPILLLFFAPYVYNNQSTFSRITTELSPFYFEDKCLVAISPYMPKVLYANIKNKYKMTPSTYISRDDRHTFTEMKLIIEGTFLVGLFYI</sequence>
<keyword evidence="2" id="KW-1185">Reference proteome</keyword>
<proteinExistence type="predicted"/>
<organism evidence="1 2">
    <name type="scientific">Thelohanellus kitauei</name>
    <name type="common">Myxosporean</name>
    <dbReference type="NCBI Taxonomy" id="669202"/>
    <lineage>
        <taxon>Eukaryota</taxon>
        <taxon>Metazoa</taxon>
        <taxon>Cnidaria</taxon>
        <taxon>Myxozoa</taxon>
        <taxon>Myxosporea</taxon>
        <taxon>Bivalvulida</taxon>
        <taxon>Platysporina</taxon>
        <taxon>Myxobolidae</taxon>
        <taxon>Thelohanellus</taxon>
    </lineage>
</organism>
<dbReference type="AlphaFoldDB" id="A0A0C2MBH3"/>
<reference evidence="1 2" key="1">
    <citation type="journal article" date="2014" name="Genome Biol. Evol.">
        <title>The genome of the myxosporean Thelohanellus kitauei shows adaptations to nutrient acquisition within its fish host.</title>
        <authorList>
            <person name="Yang Y."/>
            <person name="Xiong J."/>
            <person name="Zhou Z."/>
            <person name="Huo F."/>
            <person name="Miao W."/>
            <person name="Ran C."/>
            <person name="Liu Y."/>
            <person name="Zhang J."/>
            <person name="Feng J."/>
            <person name="Wang M."/>
            <person name="Wang M."/>
            <person name="Wang L."/>
            <person name="Yao B."/>
        </authorList>
    </citation>
    <scope>NUCLEOTIDE SEQUENCE [LARGE SCALE GENOMIC DNA]</scope>
    <source>
        <strain evidence="1">Wuqing</strain>
    </source>
</reference>
<dbReference type="Proteomes" id="UP000031668">
    <property type="component" value="Unassembled WGS sequence"/>
</dbReference>
<name>A0A0C2MBH3_THEKT</name>
<protein>
    <submittedName>
        <fullName evidence="1">Uncharacterized protein</fullName>
    </submittedName>
</protein>
<dbReference type="EMBL" id="JWZT01004328">
    <property type="protein sequence ID" value="KII64346.1"/>
    <property type="molecule type" value="Genomic_DNA"/>
</dbReference>
<evidence type="ECO:0000313" key="2">
    <source>
        <dbReference type="Proteomes" id="UP000031668"/>
    </source>
</evidence>
<comment type="caution">
    <text evidence="1">The sequence shown here is derived from an EMBL/GenBank/DDBJ whole genome shotgun (WGS) entry which is preliminary data.</text>
</comment>
<accession>A0A0C2MBH3</accession>